<dbReference type="EMBL" id="JAKOGI010000422">
    <property type="protein sequence ID" value="KAJ8435297.1"/>
    <property type="molecule type" value="Genomic_DNA"/>
</dbReference>
<accession>A0A9Q1QAT5</accession>
<sequence length="297" mass="33249">MERVPTKVTICSLYKRQFLAKRTPIIHRYLCLDLGAMAFPEVAPFLRLECGIRKIPSFAYKNGSSPITVIPYDLNIEEMALHVWETFKWRLRSVARPPWSLPENYRDLCSDFILADVEEAAHDFHIPELVQALFYAMVVNEALQLGILIRSMVEDLKAALQARDTWLQLNKSDILITRKLGPAAPGVGPRSTSSEEEGTGSNDASPPSNSHGTQKDSPRAAIYEPGTPSWSNSEYSSIPGILSIEEEVVYPWKVDITVSRMSDVQQRKLARTKTTVQLKTVPELMAEGYSVGNSHST</sequence>
<evidence type="ECO:0000313" key="2">
    <source>
        <dbReference type="EMBL" id="KAJ8435297.1"/>
    </source>
</evidence>
<feature type="compositionally biased region" description="Polar residues" evidence="1">
    <location>
        <begin position="202"/>
        <end position="212"/>
    </location>
</feature>
<protein>
    <submittedName>
        <fullName evidence="2">Uncharacterized protein</fullName>
    </submittedName>
</protein>
<evidence type="ECO:0000313" key="3">
    <source>
        <dbReference type="Proteomes" id="UP001153076"/>
    </source>
</evidence>
<dbReference type="Proteomes" id="UP001153076">
    <property type="component" value="Unassembled WGS sequence"/>
</dbReference>
<proteinExistence type="predicted"/>
<keyword evidence="3" id="KW-1185">Reference proteome</keyword>
<evidence type="ECO:0000256" key="1">
    <source>
        <dbReference type="SAM" id="MobiDB-lite"/>
    </source>
</evidence>
<feature type="region of interest" description="Disordered" evidence="1">
    <location>
        <begin position="180"/>
        <end position="234"/>
    </location>
</feature>
<name>A0A9Q1QAT5_9CARY</name>
<reference evidence="2" key="1">
    <citation type="submission" date="2022-04" db="EMBL/GenBank/DDBJ databases">
        <title>Carnegiea gigantea Genome sequencing and assembly v2.</title>
        <authorList>
            <person name="Copetti D."/>
            <person name="Sanderson M.J."/>
            <person name="Burquez A."/>
            <person name="Wojciechowski M.F."/>
        </authorList>
    </citation>
    <scope>NUCLEOTIDE SEQUENCE</scope>
    <source>
        <strain evidence="2">SGP5-SGP5p</strain>
        <tissue evidence="2">Aerial part</tissue>
    </source>
</reference>
<gene>
    <name evidence="2" type="ORF">Cgig2_026389</name>
</gene>
<comment type="caution">
    <text evidence="2">The sequence shown here is derived from an EMBL/GenBank/DDBJ whole genome shotgun (WGS) entry which is preliminary data.</text>
</comment>
<dbReference type="AlphaFoldDB" id="A0A9Q1QAT5"/>
<organism evidence="2 3">
    <name type="scientific">Carnegiea gigantea</name>
    <dbReference type="NCBI Taxonomy" id="171969"/>
    <lineage>
        <taxon>Eukaryota</taxon>
        <taxon>Viridiplantae</taxon>
        <taxon>Streptophyta</taxon>
        <taxon>Embryophyta</taxon>
        <taxon>Tracheophyta</taxon>
        <taxon>Spermatophyta</taxon>
        <taxon>Magnoliopsida</taxon>
        <taxon>eudicotyledons</taxon>
        <taxon>Gunneridae</taxon>
        <taxon>Pentapetalae</taxon>
        <taxon>Caryophyllales</taxon>
        <taxon>Cactineae</taxon>
        <taxon>Cactaceae</taxon>
        <taxon>Cactoideae</taxon>
        <taxon>Echinocereeae</taxon>
        <taxon>Carnegiea</taxon>
    </lineage>
</organism>